<dbReference type="Proteomes" id="UP000006729">
    <property type="component" value="Chromosome 14"/>
</dbReference>
<evidence type="ECO:0000256" key="1">
    <source>
        <dbReference type="SAM" id="MobiDB-lite"/>
    </source>
</evidence>
<reference evidence="2 3" key="1">
    <citation type="journal article" date="2006" name="Science">
        <title>The genome of black cottonwood, Populus trichocarpa (Torr. &amp; Gray).</title>
        <authorList>
            <person name="Tuskan G.A."/>
            <person name="Difazio S."/>
            <person name="Jansson S."/>
            <person name="Bohlmann J."/>
            <person name="Grigoriev I."/>
            <person name="Hellsten U."/>
            <person name="Putnam N."/>
            <person name="Ralph S."/>
            <person name="Rombauts S."/>
            <person name="Salamov A."/>
            <person name="Schein J."/>
            <person name="Sterck L."/>
            <person name="Aerts A."/>
            <person name="Bhalerao R.R."/>
            <person name="Bhalerao R.P."/>
            <person name="Blaudez D."/>
            <person name="Boerjan W."/>
            <person name="Brun A."/>
            <person name="Brunner A."/>
            <person name="Busov V."/>
            <person name="Campbell M."/>
            <person name="Carlson J."/>
            <person name="Chalot M."/>
            <person name="Chapman J."/>
            <person name="Chen G.L."/>
            <person name="Cooper D."/>
            <person name="Coutinho P.M."/>
            <person name="Couturier J."/>
            <person name="Covert S."/>
            <person name="Cronk Q."/>
            <person name="Cunningham R."/>
            <person name="Davis J."/>
            <person name="Degroeve S."/>
            <person name="Dejardin A."/>
            <person name="Depamphilis C."/>
            <person name="Detter J."/>
            <person name="Dirks B."/>
            <person name="Dubchak I."/>
            <person name="Duplessis S."/>
            <person name="Ehlting J."/>
            <person name="Ellis B."/>
            <person name="Gendler K."/>
            <person name="Goodstein D."/>
            <person name="Gribskov M."/>
            <person name="Grimwood J."/>
            <person name="Groover A."/>
            <person name="Gunter L."/>
            <person name="Hamberger B."/>
            <person name="Heinze B."/>
            <person name="Helariutta Y."/>
            <person name="Henrissat B."/>
            <person name="Holligan D."/>
            <person name="Holt R."/>
            <person name="Huang W."/>
            <person name="Islam-Faridi N."/>
            <person name="Jones S."/>
            <person name="Jones-Rhoades M."/>
            <person name="Jorgensen R."/>
            <person name="Joshi C."/>
            <person name="Kangasjarvi J."/>
            <person name="Karlsson J."/>
            <person name="Kelleher C."/>
            <person name="Kirkpatrick R."/>
            <person name="Kirst M."/>
            <person name="Kohler A."/>
            <person name="Kalluri U."/>
            <person name="Larimer F."/>
            <person name="Leebens-Mack J."/>
            <person name="Leple J.C."/>
            <person name="Locascio P."/>
            <person name="Lou Y."/>
            <person name="Lucas S."/>
            <person name="Martin F."/>
            <person name="Montanini B."/>
            <person name="Napoli C."/>
            <person name="Nelson D.R."/>
            <person name="Nelson C."/>
            <person name="Nieminen K."/>
            <person name="Nilsson O."/>
            <person name="Pereda V."/>
            <person name="Peter G."/>
            <person name="Philippe R."/>
            <person name="Pilate G."/>
            <person name="Poliakov A."/>
            <person name="Razumovskaya J."/>
            <person name="Richardson P."/>
            <person name="Rinaldi C."/>
            <person name="Ritland K."/>
            <person name="Rouze P."/>
            <person name="Ryaboy D."/>
            <person name="Schmutz J."/>
            <person name="Schrader J."/>
            <person name="Segerman B."/>
            <person name="Shin H."/>
            <person name="Siddiqui A."/>
            <person name="Sterky F."/>
            <person name="Terry A."/>
            <person name="Tsai C.J."/>
            <person name="Uberbacher E."/>
            <person name="Unneberg P."/>
            <person name="Vahala J."/>
            <person name="Wall K."/>
            <person name="Wessler S."/>
            <person name="Yang G."/>
            <person name="Yin T."/>
            <person name="Douglas C."/>
            <person name="Marra M."/>
            <person name="Sandberg G."/>
            <person name="Van de Peer Y."/>
            <person name="Rokhsar D."/>
        </authorList>
    </citation>
    <scope>NUCLEOTIDE SEQUENCE [LARGE SCALE GENOMIC DNA]</scope>
    <source>
        <strain evidence="3">cv. Nisqually</strain>
    </source>
</reference>
<dbReference type="InParanoid" id="B9NFR6"/>
<feature type="region of interest" description="Disordered" evidence="1">
    <location>
        <begin position="1"/>
        <end position="40"/>
    </location>
</feature>
<protein>
    <submittedName>
        <fullName evidence="2">Uncharacterized protein</fullName>
    </submittedName>
</protein>
<dbReference type="AlphaFoldDB" id="B9NFR6"/>
<evidence type="ECO:0000313" key="3">
    <source>
        <dbReference type="Proteomes" id="UP000006729"/>
    </source>
</evidence>
<keyword evidence="3" id="KW-1185">Reference proteome</keyword>
<name>B9NFR6_POPTR</name>
<accession>B9NFR6</accession>
<proteinExistence type="predicted"/>
<evidence type="ECO:0000313" key="2">
    <source>
        <dbReference type="EMBL" id="PNT03335.1"/>
    </source>
</evidence>
<sequence length="69" mass="7457">MSVGEELEGKGGHHSNSVLSEPCGKVSHHTAHRLDLPRSLKNREETGPVVCWISGEDGARLLRLTVKTG</sequence>
<organism evidence="2 3">
    <name type="scientific">Populus trichocarpa</name>
    <name type="common">Western balsam poplar</name>
    <name type="synonym">Populus balsamifera subsp. trichocarpa</name>
    <dbReference type="NCBI Taxonomy" id="3694"/>
    <lineage>
        <taxon>Eukaryota</taxon>
        <taxon>Viridiplantae</taxon>
        <taxon>Streptophyta</taxon>
        <taxon>Embryophyta</taxon>
        <taxon>Tracheophyta</taxon>
        <taxon>Spermatophyta</taxon>
        <taxon>Magnoliopsida</taxon>
        <taxon>eudicotyledons</taxon>
        <taxon>Gunneridae</taxon>
        <taxon>Pentapetalae</taxon>
        <taxon>rosids</taxon>
        <taxon>fabids</taxon>
        <taxon>Malpighiales</taxon>
        <taxon>Salicaceae</taxon>
        <taxon>Saliceae</taxon>
        <taxon>Populus</taxon>
    </lineage>
</organism>
<gene>
    <name evidence="2" type="ORF">POPTR_014G065400</name>
</gene>
<dbReference type="EMBL" id="CM009303">
    <property type="protein sequence ID" value="PNT03335.1"/>
    <property type="molecule type" value="Genomic_DNA"/>
</dbReference>
<dbReference type="HOGENOM" id="CLU_2780544_0_0_1"/>